<evidence type="ECO:0000256" key="10">
    <source>
        <dbReference type="ARBA" id="ARBA00023180"/>
    </source>
</evidence>
<evidence type="ECO:0000256" key="1">
    <source>
        <dbReference type="ARBA" id="ARBA00004251"/>
    </source>
</evidence>
<keyword evidence="6" id="KW-0677">Repeat</keyword>
<keyword evidence="7 11" id="KW-1133">Transmembrane helix</keyword>
<dbReference type="EMBL" id="CM017633">
    <property type="protein sequence ID" value="TYH45983.1"/>
    <property type="molecule type" value="Genomic_DNA"/>
</dbReference>
<evidence type="ECO:0000256" key="2">
    <source>
        <dbReference type="ARBA" id="ARBA00009592"/>
    </source>
</evidence>
<dbReference type="SUPFAM" id="SSF52058">
    <property type="entry name" value="L domain-like"/>
    <property type="match status" value="1"/>
</dbReference>
<keyword evidence="4" id="KW-0433">Leucine-rich repeat</keyword>
<protein>
    <recommendedName>
        <fullName evidence="14">Leucine-rich repeat-containing N-terminal plant-type domain-containing protein</fullName>
    </recommendedName>
</protein>
<keyword evidence="3" id="KW-1003">Cell membrane</keyword>
<gene>
    <name evidence="12" type="ORF">ES332_D11G304300v1</name>
</gene>
<dbReference type="Proteomes" id="UP000322667">
    <property type="component" value="Chromosome D11"/>
</dbReference>
<name>A0A5D2IVU6_GOSTO</name>
<comment type="similarity">
    <text evidence="2">Belongs to the RLP family.</text>
</comment>
<dbReference type="InterPro" id="IPR032675">
    <property type="entry name" value="LRR_dom_sf"/>
</dbReference>
<dbReference type="InterPro" id="IPR001611">
    <property type="entry name" value="Leu-rich_rpt"/>
</dbReference>
<dbReference type="Pfam" id="PF00560">
    <property type="entry name" value="LRR_1"/>
    <property type="match status" value="1"/>
</dbReference>
<evidence type="ECO:0000256" key="11">
    <source>
        <dbReference type="SAM" id="Phobius"/>
    </source>
</evidence>
<evidence type="ECO:0000313" key="12">
    <source>
        <dbReference type="EMBL" id="TYH45983.1"/>
    </source>
</evidence>
<feature type="transmembrane region" description="Helical" evidence="11">
    <location>
        <begin position="191"/>
        <end position="213"/>
    </location>
</feature>
<keyword evidence="9" id="KW-0675">Receptor</keyword>
<organism evidence="12 13">
    <name type="scientific">Gossypium tomentosum</name>
    <name type="common">Hawaiian cotton</name>
    <name type="synonym">Gossypium sandvicense</name>
    <dbReference type="NCBI Taxonomy" id="34277"/>
    <lineage>
        <taxon>Eukaryota</taxon>
        <taxon>Viridiplantae</taxon>
        <taxon>Streptophyta</taxon>
        <taxon>Embryophyta</taxon>
        <taxon>Tracheophyta</taxon>
        <taxon>Spermatophyta</taxon>
        <taxon>Magnoliopsida</taxon>
        <taxon>eudicotyledons</taxon>
        <taxon>Gunneridae</taxon>
        <taxon>Pentapetalae</taxon>
        <taxon>rosids</taxon>
        <taxon>malvids</taxon>
        <taxon>Malvales</taxon>
        <taxon>Malvaceae</taxon>
        <taxon>Malvoideae</taxon>
        <taxon>Gossypium</taxon>
    </lineage>
</organism>
<keyword evidence="13" id="KW-1185">Reference proteome</keyword>
<dbReference type="AlphaFoldDB" id="A0A5D2IVU6"/>
<keyword evidence="10" id="KW-0325">Glycoprotein</keyword>
<evidence type="ECO:0000313" key="13">
    <source>
        <dbReference type="Proteomes" id="UP000322667"/>
    </source>
</evidence>
<evidence type="ECO:0000256" key="5">
    <source>
        <dbReference type="ARBA" id="ARBA00022692"/>
    </source>
</evidence>
<sequence length="234" mass="26742">MHTLPTFPSWLRTLPELNILNLSSNALYGRIGTPKLNLVVFPKLRIIDLSHNRFNGTLPWGYFERWISISSLDGKNSPTPKYMLESLDMRINVMQVPRDYDYPMTITDKGMEMEIPVELSTQLTFLAFLNVSYNCLTGFIPRGNQFEIFQSNSFDGNLGMCGKPLLKECSNISGGLPLPSSTFSEEYGLDWKVVVLDYGCGFLFGAVIGYVVIKRKPHWFAKAFSKFSTRRRRR</sequence>
<dbReference type="GO" id="GO:0005886">
    <property type="term" value="C:plasma membrane"/>
    <property type="evidence" value="ECO:0007669"/>
    <property type="project" value="UniProtKB-SubCell"/>
</dbReference>
<dbReference type="PANTHER" id="PTHR27004">
    <property type="entry name" value="RECEPTOR-LIKE PROTEIN 12 ISOFORM X1"/>
    <property type="match status" value="1"/>
</dbReference>
<evidence type="ECO:0000256" key="7">
    <source>
        <dbReference type="ARBA" id="ARBA00022989"/>
    </source>
</evidence>
<keyword evidence="8 11" id="KW-0472">Membrane</keyword>
<dbReference type="Gene3D" id="3.80.10.10">
    <property type="entry name" value="Ribonuclease Inhibitor"/>
    <property type="match status" value="1"/>
</dbReference>
<accession>A0A5D2IVU6</accession>
<dbReference type="PANTHER" id="PTHR27004:SF467">
    <property type="entry name" value="RECEPTOR-LIKE PROTEIN 12"/>
    <property type="match status" value="1"/>
</dbReference>
<evidence type="ECO:0000256" key="8">
    <source>
        <dbReference type="ARBA" id="ARBA00023136"/>
    </source>
</evidence>
<comment type="subcellular location">
    <subcellularLocation>
        <location evidence="1">Cell membrane</location>
        <topology evidence="1">Single-pass type I membrane protein</topology>
    </subcellularLocation>
</comment>
<evidence type="ECO:0000256" key="3">
    <source>
        <dbReference type="ARBA" id="ARBA00022475"/>
    </source>
</evidence>
<evidence type="ECO:0000256" key="6">
    <source>
        <dbReference type="ARBA" id="ARBA00022737"/>
    </source>
</evidence>
<evidence type="ECO:0008006" key="14">
    <source>
        <dbReference type="Google" id="ProtNLM"/>
    </source>
</evidence>
<reference evidence="12 13" key="1">
    <citation type="submission" date="2019-07" db="EMBL/GenBank/DDBJ databases">
        <title>WGS assembly of Gossypium tomentosum.</title>
        <authorList>
            <person name="Chen Z.J."/>
            <person name="Sreedasyam A."/>
            <person name="Ando A."/>
            <person name="Song Q."/>
            <person name="De L."/>
            <person name="Hulse-Kemp A."/>
            <person name="Ding M."/>
            <person name="Ye W."/>
            <person name="Kirkbride R."/>
            <person name="Jenkins J."/>
            <person name="Plott C."/>
            <person name="Lovell J."/>
            <person name="Lin Y.-M."/>
            <person name="Vaughn R."/>
            <person name="Liu B."/>
            <person name="Li W."/>
            <person name="Simpson S."/>
            <person name="Scheffler B."/>
            <person name="Saski C."/>
            <person name="Grover C."/>
            <person name="Hu G."/>
            <person name="Conover J."/>
            <person name="Carlson J."/>
            <person name="Shu S."/>
            <person name="Boston L."/>
            <person name="Williams M."/>
            <person name="Peterson D."/>
            <person name="Mcgee K."/>
            <person name="Jones D."/>
            <person name="Wendel J."/>
            <person name="Stelly D."/>
            <person name="Grimwood J."/>
            <person name="Schmutz J."/>
        </authorList>
    </citation>
    <scope>NUCLEOTIDE SEQUENCE [LARGE SCALE GENOMIC DNA]</scope>
    <source>
        <strain evidence="12">7179.01</strain>
    </source>
</reference>
<evidence type="ECO:0000256" key="9">
    <source>
        <dbReference type="ARBA" id="ARBA00023170"/>
    </source>
</evidence>
<proteinExistence type="inferred from homology"/>
<evidence type="ECO:0000256" key="4">
    <source>
        <dbReference type="ARBA" id="ARBA00022614"/>
    </source>
</evidence>
<keyword evidence="5 11" id="KW-0812">Transmembrane</keyword>